<proteinExistence type="predicted"/>
<gene>
    <name evidence="1" type="ORF">PITCH_A330004</name>
</gene>
<sequence length="58" mass="7152">MSKHAEWELRLDCKENTDTYILYYHLAYVLHLNEKIIRNSNYSITKNYKSFKNQNLWP</sequence>
<evidence type="ECO:0000313" key="1">
    <source>
        <dbReference type="EMBL" id="SPD74739.1"/>
    </source>
</evidence>
<accession>A0A445MZ77</accession>
<dbReference type="EMBL" id="OJIN01000174">
    <property type="protein sequence ID" value="SPD74739.1"/>
    <property type="molecule type" value="Genomic_DNA"/>
</dbReference>
<dbReference type="AlphaFoldDB" id="A0A445MZ77"/>
<reference evidence="1" key="1">
    <citation type="submission" date="2018-01" db="EMBL/GenBank/DDBJ databases">
        <authorList>
            <person name="Regsiter A."/>
            <person name="William W."/>
        </authorList>
    </citation>
    <scope>NUCLEOTIDE SEQUENCE</scope>
    <source>
        <strain evidence="1">TRIP AH-1</strain>
    </source>
</reference>
<protein>
    <submittedName>
        <fullName evidence="1">Uncharacterized protein</fullName>
    </submittedName>
</protein>
<organism evidence="1">
    <name type="scientific">uncultured Desulfobacterium sp</name>
    <dbReference type="NCBI Taxonomy" id="201089"/>
    <lineage>
        <taxon>Bacteria</taxon>
        <taxon>Pseudomonadati</taxon>
        <taxon>Thermodesulfobacteriota</taxon>
        <taxon>Desulfobacteria</taxon>
        <taxon>Desulfobacterales</taxon>
        <taxon>Desulfobacteriaceae</taxon>
        <taxon>Desulfobacterium</taxon>
        <taxon>environmental samples</taxon>
    </lineage>
</organism>
<name>A0A445MZ77_9BACT</name>